<proteinExistence type="inferred from homology"/>
<feature type="disulfide bond" evidence="5">
    <location>
        <begin position="184"/>
        <end position="193"/>
    </location>
</feature>
<keyword evidence="2 5" id="KW-0245">EGF-like domain</keyword>
<dbReference type="GO" id="GO:0005509">
    <property type="term" value="F:calcium ion binding"/>
    <property type="evidence" value="ECO:0007669"/>
    <property type="project" value="InterPro"/>
</dbReference>
<dbReference type="SMART" id="SM00261">
    <property type="entry name" value="FU"/>
    <property type="match status" value="2"/>
</dbReference>
<dbReference type="PROSITE" id="PS01248">
    <property type="entry name" value="EGF_LAM_1"/>
    <property type="match status" value="1"/>
</dbReference>
<dbReference type="SUPFAM" id="SSF57184">
    <property type="entry name" value="Growth factor receptor domain"/>
    <property type="match status" value="1"/>
</dbReference>
<dbReference type="Gene3D" id="2.10.220.10">
    <property type="entry name" value="Hormone Receptor, Insulin-like Growth Factor Receptor 1, Chain A, domain 2"/>
    <property type="match status" value="1"/>
</dbReference>
<evidence type="ECO:0000256" key="2">
    <source>
        <dbReference type="ARBA" id="ARBA00022536"/>
    </source>
</evidence>
<keyword evidence="3" id="KW-0106">Calcium</keyword>
<dbReference type="Pfam" id="PF11938">
    <property type="entry name" value="DUF3456"/>
    <property type="match status" value="2"/>
</dbReference>
<feature type="transmembrane region" description="Helical" evidence="6">
    <location>
        <begin position="340"/>
        <end position="360"/>
    </location>
</feature>
<dbReference type="InterPro" id="IPR018097">
    <property type="entry name" value="EGF_Ca-bd_CS"/>
</dbReference>
<dbReference type="GO" id="GO:0048731">
    <property type="term" value="P:system development"/>
    <property type="evidence" value="ECO:0007669"/>
    <property type="project" value="UniProtKB-ARBA"/>
</dbReference>
<dbReference type="InterPro" id="IPR006212">
    <property type="entry name" value="Furin_repeat"/>
</dbReference>
<evidence type="ECO:0000256" key="5">
    <source>
        <dbReference type="PROSITE-ProRule" id="PRU00076"/>
    </source>
</evidence>
<evidence type="ECO:0000256" key="3">
    <source>
        <dbReference type="ARBA" id="ARBA00022837"/>
    </source>
</evidence>
<protein>
    <recommendedName>
        <fullName evidence="8">EGF-like domain-containing protein</fullName>
    </recommendedName>
</protein>
<dbReference type="AlphaFoldDB" id="A0A1B6EBB1"/>
<sequence>MLSFHTFIYLSVLWIAVMVEGGEDNLIGPESVKEKLNSIKLPPCHACKVLTNSFKQGIEKTAKSNFEGGDSAWEEEKLGSYAKSEVRFVEIEEGLCSDVERGKDQCHVLAEEAEPFLEEWWFKKQSSSPDVVQWLCTEKMKVCCPDKHFGPECTPCPGYPDNVCSNNGKCKGNGTRKGNGLCVCDEGYSGEICNQCATSYYASYHDENKILCSKCHVACQGPCSHAGSKGCIACNPGWVMDTERGCFDVNECILNKSPCKANEFCVNNEGSFTCLSCDAACNGCQGDGPDMCDKCADGFTLHDNICVDKRNISSTFEISRYLTYLGLCISTCIIFHKNPIIASIVGLCVALYVSLSIYMLRDMKYMNSIFLSE</sequence>
<dbReference type="InterPro" id="IPR000742">
    <property type="entry name" value="EGF"/>
</dbReference>
<reference evidence="9" key="1">
    <citation type="submission" date="2015-12" db="EMBL/GenBank/DDBJ databases">
        <title>De novo transcriptome assembly of four potential Pierce s Disease insect vectors from Arizona vineyards.</title>
        <authorList>
            <person name="Tassone E.E."/>
        </authorList>
    </citation>
    <scope>NUCLEOTIDE SEQUENCE</scope>
</reference>
<dbReference type="PROSITE" id="PS50026">
    <property type="entry name" value="EGF_3"/>
    <property type="match status" value="1"/>
</dbReference>
<dbReference type="GO" id="GO:0048513">
    <property type="term" value="P:animal organ development"/>
    <property type="evidence" value="ECO:0007669"/>
    <property type="project" value="UniProtKB-ARBA"/>
</dbReference>
<dbReference type="InterPro" id="IPR009030">
    <property type="entry name" value="Growth_fac_rcpt_cys_sf"/>
</dbReference>
<dbReference type="EMBL" id="GEDC01002111">
    <property type="protein sequence ID" value="JAS35187.1"/>
    <property type="molecule type" value="Transcribed_RNA"/>
</dbReference>
<dbReference type="PROSITE" id="PS00022">
    <property type="entry name" value="EGF_1"/>
    <property type="match status" value="1"/>
</dbReference>
<evidence type="ECO:0000256" key="7">
    <source>
        <dbReference type="SAM" id="SignalP"/>
    </source>
</evidence>
<organism evidence="9">
    <name type="scientific">Clastoptera arizonana</name>
    <name type="common">Arizona spittle bug</name>
    <dbReference type="NCBI Taxonomy" id="38151"/>
    <lineage>
        <taxon>Eukaryota</taxon>
        <taxon>Metazoa</taxon>
        <taxon>Ecdysozoa</taxon>
        <taxon>Arthropoda</taxon>
        <taxon>Hexapoda</taxon>
        <taxon>Insecta</taxon>
        <taxon>Pterygota</taxon>
        <taxon>Neoptera</taxon>
        <taxon>Paraneoptera</taxon>
        <taxon>Hemiptera</taxon>
        <taxon>Auchenorrhyncha</taxon>
        <taxon>Cercopoidea</taxon>
        <taxon>Clastopteridae</taxon>
        <taxon>Clastoptera</taxon>
    </lineage>
</organism>
<accession>A0A1B6EBB1</accession>
<dbReference type="CDD" id="cd00064">
    <property type="entry name" value="FU"/>
    <property type="match status" value="1"/>
</dbReference>
<dbReference type="PROSITE" id="PS01187">
    <property type="entry name" value="EGF_CA"/>
    <property type="match status" value="1"/>
</dbReference>
<feature type="signal peptide" evidence="7">
    <location>
        <begin position="1"/>
        <end position="21"/>
    </location>
</feature>
<evidence type="ECO:0000259" key="8">
    <source>
        <dbReference type="PROSITE" id="PS50026"/>
    </source>
</evidence>
<keyword evidence="7" id="KW-0732">Signal</keyword>
<keyword evidence="6" id="KW-0812">Transmembrane</keyword>
<dbReference type="SMART" id="SM00179">
    <property type="entry name" value="EGF_CA"/>
    <property type="match status" value="1"/>
</dbReference>
<comment type="similarity">
    <text evidence="1">Belongs to the CRELD family.</text>
</comment>
<dbReference type="InterPro" id="IPR001881">
    <property type="entry name" value="EGF-like_Ca-bd_dom"/>
</dbReference>
<keyword evidence="6" id="KW-0472">Membrane</keyword>
<evidence type="ECO:0000256" key="6">
    <source>
        <dbReference type="SAM" id="Phobius"/>
    </source>
</evidence>
<evidence type="ECO:0000256" key="1">
    <source>
        <dbReference type="ARBA" id="ARBA00005897"/>
    </source>
</evidence>
<evidence type="ECO:0000256" key="4">
    <source>
        <dbReference type="ARBA" id="ARBA00023157"/>
    </source>
</evidence>
<comment type="caution">
    <text evidence="5">Lacks conserved residue(s) required for the propagation of feature annotation.</text>
</comment>
<keyword evidence="4 5" id="KW-1015">Disulfide bond</keyword>
<feature type="domain" description="EGF-like" evidence="8">
    <location>
        <begin position="154"/>
        <end position="194"/>
    </location>
</feature>
<dbReference type="InterPro" id="IPR002049">
    <property type="entry name" value="LE_dom"/>
</dbReference>
<gene>
    <name evidence="9" type="ORF">g.12473</name>
</gene>
<name>A0A1B6EBB1_9HEMI</name>
<feature type="chain" id="PRO_5008582089" description="EGF-like domain-containing protein" evidence="7">
    <location>
        <begin position="22"/>
        <end position="373"/>
    </location>
</feature>
<evidence type="ECO:0000313" key="9">
    <source>
        <dbReference type="EMBL" id="JAS35187.1"/>
    </source>
</evidence>
<dbReference type="InterPro" id="IPR021852">
    <property type="entry name" value="DUF3456"/>
</dbReference>
<keyword evidence="6" id="KW-1133">Transmembrane helix</keyword>